<reference evidence="1 2" key="1">
    <citation type="journal article" date="2015" name="Genome Biol.">
        <title>Comparative genomics of Steinernema reveals deeply conserved gene regulatory networks.</title>
        <authorList>
            <person name="Dillman A.R."/>
            <person name="Macchietto M."/>
            <person name="Porter C.F."/>
            <person name="Rogers A."/>
            <person name="Williams B."/>
            <person name="Antoshechkin I."/>
            <person name="Lee M.M."/>
            <person name="Goodwin Z."/>
            <person name="Lu X."/>
            <person name="Lewis E.E."/>
            <person name="Goodrich-Blair H."/>
            <person name="Stock S.P."/>
            <person name="Adams B.J."/>
            <person name="Sternberg P.W."/>
            <person name="Mortazavi A."/>
        </authorList>
    </citation>
    <scope>NUCLEOTIDE SEQUENCE [LARGE SCALE GENOMIC DNA]</scope>
    <source>
        <strain evidence="1 2">ALL</strain>
    </source>
</reference>
<comment type="caution">
    <text evidence="1">The sequence shown here is derived from an EMBL/GenBank/DDBJ whole genome shotgun (WGS) entry which is preliminary data.</text>
</comment>
<dbReference type="Proteomes" id="UP000298663">
    <property type="component" value="Unassembled WGS sequence"/>
</dbReference>
<accession>A0A4U5MIC3</accession>
<keyword evidence="2" id="KW-1185">Reference proteome</keyword>
<gene>
    <name evidence="1" type="ORF">L596_021301</name>
</gene>
<dbReference type="EMBL" id="AZBU02000007">
    <property type="protein sequence ID" value="TKR69104.1"/>
    <property type="molecule type" value="Genomic_DNA"/>
</dbReference>
<sequence length="299" mass="35117">MDALPVDFIERTIRHIQPLEPFQQLYGLWKEVPGNHFYVHGHLLLRVSPSTGADILSPILLINDRRYELTVTLNMAECVQLFEKYLRNGNFMEFSISIVGGFLQDLQRRPLESFPIIKLILGNLHLIRSVGLCLEETDDCDLSHIYSYMRSPYDQFHTVTVRSKAENSFKILRNVPKVSILPMRKTWLIFERSEIENLEYYWQLYEDPNVQQLELLGSQIAVPFLEKWKSTRAQKPLCKNVFFTGRINGRISNVCKKVNEKRYTLLKRRKRIAAVFEKETDGKIKFYDCFFNKKTGCLI</sequence>
<name>A0A4U5MIC3_STECR</name>
<dbReference type="AlphaFoldDB" id="A0A4U5MIC3"/>
<reference evidence="1 2" key="2">
    <citation type="journal article" date="2019" name="G3 (Bethesda)">
        <title>Hybrid Assembly of the Genome of the Entomopathogenic Nematode Steinernema carpocapsae Identifies the X-Chromosome.</title>
        <authorList>
            <person name="Serra L."/>
            <person name="Macchietto M."/>
            <person name="Macias-Munoz A."/>
            <person name="McGill C.J."/>
            <person name="Rodriguez I.M."/>
            <person name="Rodriguez B."/>
            <person name="Murad R."/>
            <person name="Mortazavi A."/>
        </authorList>
    </citation>
    <scope>NUCLEOTIDE SEQUENCE [LARGE SCALE GENOMIC DNA]</scope>
    <source>
        <strain evidence="1 2">ALL</strain>
    </source>
</reference>
<evidence type="ECO:0000313" key="2">
    <source>
        <dbReference type="Proteomes" id="UP000298663"/>
    </source>
</evidence>
<organism evidence="1 2">
    <name type="scientific">Steinernema carpocapsae</name>
    <name type="common">Entomopathogenic nematode</name>
    <dbReference type="NCBI Taxonomy" id="34508"/>
    <lineage>
        <taxon>Eukaryota</taxon>
        <taxon>Metazoa</taxon>
        <taxon>Ecdysozoa</taxon>
        <taxon>Nematoda</taxon>
        <taxon>Chromadorea</taxon>
        <taxon>Rhabditida</taxon>
        <taxon>Tylenchina</taxon>
        <taxon>Panagrolaimomorpha</taxon>
        <taxon>Strongyloidoidea</taxon>
        <taxon>Steinernematidae</taxon>
        <taxon>Steinernema</taxon>
    </lineage>
</organism>
<protein>
    <submittedName>
        <fullName evidence="1">Uncharacterized protein</fullName>
    </submittedName>
</protein>
<evidence type="ECO:0000313" key="1">
    <source>
        <dbReference type="EMBL" id="TKR69104.1"/>
    </source>
</evidence>
<proteinExistence type="predicted"/>